<reference evidence="2" key="1">
    <citation type="journal article" date="2022" name="Mol. Ecol. Resour.">
        <title>The genomes of chicory, endive, great burdock and yacon provide insights into Asteraceae palaeo-polyploidization history and plant inulin production.</title>
        <authorList>
            <person name="Fan W."/>
            <person name="Wang S."/>
            <person name="Wang H."/>
            <person name="Wang A."/>
            <person name="Jiang F."/>
            <person name="Liu H."/>
            <person name="Zhao H."/>
            <person name="Xu D."/>
            <person name="Zhang Y."/>
        </authorList>
    </citation>
    <scope>NUCLEOTIDE SEQUENCE [LARGE SCALE GENOMIC DNA]</scope>
    <source>
        <strain evidence="2">cv. Yunnan</strain>
    </source>
</reference>
<dbReference type="EMBL" id="CM042029">
    <property type="protein sequence ID" value="KAI3795381.1"/>
    <property type="molecule type" value="Genomic_DNA"/>
</dbReference>
<evidence type="ECO:0000313" key="2">
    <source>
        <dbReference type="Proteomes" id="UP001056120"/>
    </source>
</evidence>
<proteinExistence type="predicted"/>
<name>A0ACB9HIR1_9ASTR</name>
<reference evidence="1 2" key="2">
    <citation type="journal article" date="2022" name="Mol. Ecol. Resour.">
        <title>The genomes of chicory, endive, great burdock and yacon provide insights into Asteraceae paleo-polyploidization history and plant inulin production.</title>
        <authorList>
            <person name="Fan W."/>
            <person name="Wang S."/>
            <person name="Wang H."/>
            <person name="Wang A."/>
            <person name="Jiang F."/>
            <person name="Liu H."/>
            <person name="Zhao H."/>
            <person name="Xu D."/>
            <person name="Zhang Y."/>
        </authorList>
    </citation>
    <scope>NUCLEOTIDE SEQUENCE [LARGE SCALE GENOMIC DNA]</scope>
    <source>
        <strain evidence="2">cv. Yunnan</strain>
        <tissue evidence="1">Leaves</tissue>
    </source>
</reference>
<organism evidence="1 2">
    <name type="scientific">Smallanthus sonchifolius</name>
    <dbReference type="NCBI Taxonomy" id="185202"/>
    <lineage>
        <taxon>Eukaryota</taxon>
        <taxon>Viridiplantae</taxon>
        <taxon>Streptophyta</taxon>
        <taxon>Embryophyta</taxon>
        <taxon>Tracheophyta</taxon>
        <taxon>Spermatophyta</taxon>
        <taxon>Magnoliopsida</taxon>
        <taxon>eudicotyledons</taxon>
        <taxon>Gunneridae</taxon>
        <taxon>Pentapetalae</taxon>
        <taxon>asterids</taxon>
        <taxon>campanulids</taxon>
        <taxon>Asterales</taxon>
        <taxon>Asteraceae</taxon>
        <taxon>Asteroideae</taxon>
        <taxon>Heliantheae alliance</taxon>
        <taxon>Millerieae</taxon>
        <taxon>Smallanthus</taxon>
    </lineage>
</organism>
<accession>A0ACB9HIR1</accession>
<evidence type="ECO:0000313" key="1">
    <source>
        <dbReference type="EMBL" id="KAI3795381.1"/>
    </source>
</evidence>
<keyword evidence="2" id="KW-1185">Reference proteome</keyword>
<sequence>MRFGSYMMYADVARFYHNNPAPRVEHKKETTDTKFQQKPTSGRSFAEVIKGNVPGTNEKHQQELHQSMELAQSDLIKEEDHKYSLMIKMEWFGLVSWSGKSFKKVASLWGECLFIDKDKEEPLAQGRVCILTKCFDKVSGKVNERIKDQMYVASVHEMSAWSPTFRRPMENHDVASEKSEAEMNVDMELEEINEVANEEKLMDKEQPINRDPFNLDSIIKNQGKKDATINQNMEEIQKSSPSIPPGYNWHNEVEKEIQLQNIVNNGEQEEPKVLDEESIAVYKPCKGSSRSSSSAGVKNKGGSFINDFNNHIEMGKLLGVDMKGSKKDLSKLIERMSENGGFQ</sequence>
<protein>
    <submittedName>
        <fullName evidence="1">Uncharacterized protein</fullName>
    </submittedName>
</protein>
<comment type="caution">
    <text evidence="1">The sequence shown here is derived from an EMBL/GenBank/DDBJ whole genome shotgun (WGS) entry which is preliminary data.</text>
</comment>
<gene>
    <name evidence="1" type="ORF">L1987_38033</name>
</gene>
<dbReference type="Proteomes" id="UP001056120">
    <property type="component" value="Linkage Group LG12"/>
</dbReference>